<accession>A0ABN7AFN6</accession>
<gene>
    <name evidence="1" type="ORF">NTJ_02870</name>
</gene>
<evidence type="ECO:0000313" key="1">
    <source>
        <dbReference type="EMBL" id="BES90062.1"/>
    </source>
</evidence>
<keyword evidence="2" id="KW-1185">Reference proteome</keyword>
<sequence>MTNLAKGVFTCDLNDERGETSLLGEKGIVRVKDRYADSMRVPLGRATVDTISSANKSANLIGPFPKGKLATVTVISCS</sequence>
<name>A0ABN7AFN6_9HEMI</name>
<protein>
    <submittedName>
        <fullName evidence="1">Uncharacterized protein</fullName>
    </submittedName>
</protein>
<evidence type="ECO:0000313" key="2">
    <source>
        <dbReference type="Proteomes" id="UP001307889"/>
    </source>
</evidence>
<dbReference type="EMBL" id="AP028910">
    <property type="protein sequence ID" value="BES90062.1"/>
    <property type="molecule type" value="Genomic_DNA"/>
</dbReference>
<dbReference type="Proteomes" id="UP001307889">
    <property type="component" value="Chromosome 2"/>
</dbReference>
<organism evidence="1 2">
    <name type="scientific">Nesidiocoris tenuis</name>
    <dbReference type="NCBI Taxonomy" id="355587"/>
    <lineage>
        <taxon>Eukaryota</taxon>
        <taxon>Metazoa</taxon>
        <taxon>Ecdysozoa</taxon>
        <taxon>Arthropoda</taxon>
        <taxon>Hexapoda</taxon>
        <taxon>Insecta</taxon>
        <taxon>Pterygota</taxon>
        <taxon>Neoptera</taxon>
        <taxon>Paraneoptera</taxon>
        <taxon>Hemiptera</taxon>
        <taxon>Heteroptera</taxon>
        <taxon>Panheteroptera</taxon>
        <taxon>Cimicomorpha</taxon>
        <taxon>Miridae</taxon>
        <taxon>Dicyphina</taxon>
        <taxon>Nesidiocoris</taxon>
    </lineage>
</organism>
<proteinExistence type="predicted"/>
<reference evidence="1 2" key="1">
    <citation type="submission" date="2023-09" db="EMBL/GenBank/DDBJ databases">
        <title>Nesidiocoris tenuis whole genome shotgun sequence.</title>
        <authorList>
            <person name="Shibata T."/>
            <person name="Shimoda M."/>
            <person name="Kobayashi T."/>
            <person name="Uehara T."/>
        </authorList>
    </citation>
    <scope>NUCLEOTIDE SEQUENCE [LARGE SCALE GENOMIC DNA]</scope>
    <source>
        <strain evidence="1 2">Japan</strain>
    </source>
</reference>